<gene>
    <name evidence="4" type="ORF">SPHA_52965</name>
</gene>
<dbReference type="InterPro" id="IPR035976">
    <property type="entry name" value="Sushi/SCR/CCP_sf"/>
</dbReference>
<sequence>MVTCEADRRWSMVNAYCLAFCHSPIEHPNAYPTSRSCQMEKAHQAGSRCKFRCKKGYHIEGMPAKRRSLHLTCKESGQWEGNKCVRVTCKKIPPEFTGMYTCSESEFGGSRCTLKCPREARIQKIKCLQKGIWSSQFKMCSFPKSAMCPSPLLIDDRVQIRNCYNRSAGSTCEVTCNSQAYQPALPHMNGTIFENKDRTMKLTCTGMLKWLPNPRHISCKGTCRVMSLKDGWCDSSNNRFFCDWDKGDCCASTVDGGKIRLDKPTCKSKCACKDPNAKENSNKSKK</sequence>
<comment type="caution">
    <text evidence="4">The sequence shown here is derived from an EMBL/GenBank/DDBJ whole genome shotgun (WGS) entry which is preliminary data.</text>
</comment>
<proteinExistence type="predicted"/>
<keyword evidence="5" id="KW-1185">Reference proteome</keyword>
<dbReference type="PROSITE" id="PS50923">
    <property type="entry name" value="SUSHI"/>
    <property type="match status" value="1"/>
</dbReference>
<organism evidence="4 5">
    <name type="scientific">Acanthosepion pharaonis</name>
    <name type="common">Pharaoh cuttlefish</name>
    <name type="synonym">Sepia pharaonis</name>
    <dbReference type="NCBI Taxonomy" id="158019"/>
    <lineage>
        <taxon>Eukaryota</taxon>
        <taxon>Metazoa</taxon>
        <taxon>Spiralia</taxon>
        <taxon>Lophotrochozoa</taxon>
        <taxon>Mollusca</taxon>
        <taxon>Cephalopoda</taxon>
        <taxon>Coleoidea</taxon>
        <taxon>Decapodiformes</taxon>
        <taxon>Sepiida</taxon>
        <taxon>Sepiina</taxon>
        <taxon>Sepiidae</taxon>
        <taxon>Acanthosepion</taxon>
    </lineage>
</organism>
<dbReference type="GO" id="GO:0005615">
    <property type="term" value="C:extracellular space"/>
    <property type="evidence" value="ECO:0007669"/>
    <property type="project" value="TreeGrafter"/>
</dbReference>
<evidence type="ECO:0000313" key="5">
    <source>
        <dbReference type="Proteomes" id="UP000597762"/>
    </source>
</evidence>
<dbReference type="Proteomes" id="UP000597762">
    <property type="component" value="Unassembled WGS sequence"/>
</dbReference>
<evidence type="ECO:0000256" key="1">
    <source>
        <dbReference type="ARBA" id="ARBA00023157"/>
    </source>
</evidence>
<keyword evidence="1" id="KW-1015">Disulfide bond</keyword>
<reference evidence="4" key="1">
    <citation type="submission" date="2021-01" db="EMBL/GenBank/DDBJ databases">
        <authorList>
            <person name="Li R."/>
            <person name="Bekaert M."/>
        </authorList>
    </citation>
    <scope>NUCLEOTIDE SEQUENCE</scope>
    <source>
        <strain evidence="4">Farmed</strain>
    </source>
</reference>
<dbReference type="OrthoDB" id="536211at2759"/>
<dbReference type="PANTHER" id="PTHR46130">
    <property type="entry name" value="LAMGL DOMAIN-CONTAINING PROTEIN"/>
    <property type="match status" value="1"/>
</dbReference>
<dbReference type="InterPro" id="IPR043543">
    <property type="entry name" value="PAPPA/PAPPA2"/>
</dbReference>
<name>A0A812DIK2_ACAPH</name>
<dbReference type="GO" id="GO:0004222">
    <property type="term" value="F:metalloendopeptidase activity"/>
    <property type="evidence" value="ECO:0007669"/>
    <property type="project" value="TreeGrafter"/>
</dbReference>
<evidence type="ECO:0000259" key="3">
    <source>
        <dbReference type="PROSITE" id="PS50923"/>
    </source>
</evidence>
<evidence type="ECO:0000256" key="2">
    <source>
        <dbReference type="PROSITE-ProRule" id="PRU00302"/>
    </source>
</evidence>
<dbReference type="EMBL" id="CAHIKZ030003327">
    <property type="protein sequence ID" value="CAE1299027.1"/>
    <property type="molecule type" value="Genomic_DNA"/>
</dbReference>
<dbReference type="GO" id="GO:0006508">
    <property type="term" value="P:proteolysis"/>
    <property type="evidence" value="ECO:0007669"/>
    <property type="project" value="TreeGrafter"/>
</dbReference>
<dbReference type="AlphaFoldDB" id="A0A812DIK2"/>
<dbReference type="SUPFAM" id="SSF57535">
    <property type="entry name" value="Complement control module/SCR domain"/>
    <property type="match status" value="2"/>
</dbReference>
<comment type="caution">
    <text evidence="2">Lacks conserved residue(s) required for the propagation of feature annotation.</text>
</comment>
<dbReference type="Pfam" id="PF00084">
    <property type="entry name" value="Sushi"/>
    <property type="match status" value="1"/>
</dbReference>
<dbReference type="SMART" id="SM00032">
    <property type="entry name" value="CCP"/>
    <property type="match status" value="2"/>
</dbReference>
<dbReference type="InterPro" id="IPR000436">
    <property type="entry name" value="Sushi_SCR_CCP_dom"/>
</dbReference>
<feature type="domain" description="Sushi" evidence="3">
    <location>
        <begin position="19"/>
        <end position="86"/>
    </location>
</feature>
<dbReference type="Gene3D" id="2.10.70.10">
    <property type="entry name" value="Complement Module, domain 1"/>
    <property type="match status" value="1"/>
</dbReference>
<keyword evidence="2" id="KW-0768">Sushi</keyword>
<dbReference type="PANTHER" id="PTHR46130:SF3">
    <property type="entry name" value="CHROMOSOME UNDETERMINED SCAFFOLD_33, WHOLE GENOME SHOTGUN SEQUENCE"/>
    <property type="match status" value="1"/>
</dbReference>
<protein>
    <recommendedName>
        <fullName evidence="3">Sushi domain-containing protein</fullName>
    </recommendedName>
</protein>
<dbReference type="CDD" id="cd00033">
    <property type="entry name" value="CCP"/>
    <property type="match status" value="1"/>
</dbReference>
<accession>A0A812DIK2</accession>
<dbReference type="GO" id="GO:0007166">
    <property type="term" value="P:cell surface receptor signaling pathway"/>
    <property type="evidence" value="ECO:0007669"/>
    <property type="project" value="TreeGrafter"/>
</dbReference>
<evidence type="ECO:0000313" key="4">
    <source>
        <dbReference type="EMBL" id="CAE1299027.1"/>
    </source>
</evidence>